<dbReference type="GO" id="GO:0005737">
    <property type="term" value="C:cytoplasm"/>
    <property type="evidence" value="ECO:0007669"/>
    <property type="project" value="UniProtKB-SubCell"/>
</dbReference>
<dbReference type="Pfam" id="PF00179">
    <property type="entry name" value="UQ_con"/>
    <property type="match status" value="1"/>
</dbReference>
<dbReference type="InterPro" id="IPR000608">
    <property type="entry name" value="UBC"/>
</dbReference>
<evidence type="ECO:0000313" key="16">
    <source>
        <dbReference type="EMBL" id="KAK9693973.1"/>
    </source>
</evidence>
<keyword evidence="8" id="KW-0833">Ubl conjugation pathway</keyword>
<evidence type="ECO:0000256" key="14">
    <source>
        <dbReference type="ARBA" id="ARBA00042401"/>
    </source>
</evidence>
<accession>A0AAW1IW76</accession>
<protein>
    <recommendedName>
        <fullName evidence="11">Ubiquitin-conjugating enzyme E2 Z</fullName>
        <ecNumber evidence="3">2.3.2.23</ecNumber>
    </recommendedName>
    <alternativeName>
        <fullName evidence="12">E2 ubiquitin-conjugating enzyme Z</fullName>
    </alternativeName>
    <alternativeName>
        <fullName evidence="14">Ubiquitin carrier protein Z</fullName>
    </alternativeName>
    <alternativeName>
        <fullName evidence="13">Ubiquitin-protein ligase Z</fullName>
    </alternativeName>
</protein>
<evidence type="ECO:0000256" key="12">
    <source>
        <dbReference type="ARBA" id="ARBA00041798"/>
    </source>
</evidence>
<comment type="subcellular location">
    <subcellularLocation>
        <location evidence="2">Cytoplasm</location>
    </subcellularLocation>
    <subcellularLocation>
        <location evidence="1">Nucleus</location>
    </subcellularLocation>
</comment>
<evidence type="ECO:0000313" key="17">
    <source>
        <dbReference type="Proteomes" id="UP001458880"/>
    </source>
</evidence>
<feature type="domain" description="UBC core" evidence="15">
    <location>
        <begin position="43"/>
        <end position="206"/>
    </location>
</feature>
<proteinExistence type="predicted"/>
<organism evidence="16 17">
    <name type="scientific">Popillia japonica</name>
    <name type="common">Japanese beetle</name>
    <dbReference type="NCBI Taxonomy" id="7064"/>
    <lineage>
        <taxon>Eukaryota</taxon>
        <taxon>Metazoa</taxon>
        <taxon>Ecdysozoa</taxon>
        <taxon>Arthropoda</taxon>
        <taxon>Hexapoda</taxon>
        <taxon>Insecta</taxon>
        <taxon>Pterygota</taxon>
        <taxon>Neoptera</taxon>
        <taxon>Endopterygota</taxon>
        <taxon>Coleoptera</taxon>
        <taxon>Polyphaga</taxon>
        <taxon>Scarabaeiformia</taxon>
        <taxon>Scarabaeidae</taxon>
        <taxon>Rutelinae</taxon>
        <taxon>Popillia</taxon>
    </lineage>
</organism>
<evidence type="ECO:0000256" key="4">
    <source>
        <dbReference type="ARBA" id="ARBA00022490"/>
    </source>
</evidence>
<reference evidence="16 17" key="1">
    <citation type="journal article" date="2024" name="BMC Genomics">
        <title>De novo assembly and annotation of Popillia japonica's genome with initial clues to its potential as an invasive pest.</title>
        <authorList>
            <person name="Cucini C."/>
            <person name="Boschi S."/>
            <person name="Funari R."/>
            <person name="Cardaioli E."/>
            <person name="Iannotti N."/>
            <person name="Marturano G."/>
            <person name="Paoli F."/>
            <person name="Bruttini M."/>
            <person name="Carapelli A."/>
            <person name="Frati F."/>
            <person name="Nardi F."/>
        </authorList>
    </citation>
    <scope>NUCLEOTIDE SEQUENCE [LARGE SCALE GENOMIC DNA]</scope>
    <source>
        <strain evidence="16">DMR45628</strain>
    </source>
</reference>
<comment type="caution">
    <text evidence="16">The sequence shown here is derived from an EMBL/GenBank/DDBJ whole genome shotgun (WGS) entry which is preliminary data.</text>
</comment>
<keyword evidence="9" id="KW-0067">ATP-binding</keyword>
<evidence type="ECO:0000256" key="7">
    <source>
        <dbReference type="ARBA" id="ARBA00022741"/>
    </source>
</evidence>
<dbReference type="PROSITE" id="PS50127">
    <property type="entry name" value="UBC_2"/>
    <property type="match status" value="1"/>
</dbReference>
<evidence type="ECO:0000256" key="5">
    <source>
        <dbReference type="ARBA" id="ARBA00022679"/>
    </source>
</evidence>
<dbReference type="Proteomes" id="UP001458880">
    <property type="component" value="Unassembled WGS sequence"/>
</dbReference>
<dbReference type="GO" id="GO:0005634">
    <property type="term" value="C:nucleus"/>
    <property type="evidence" value="ECO:0007669"/>
    <property type="project" value="UniProtKB-SubCell"/>
</dbReference>
<evidence type="ECO:0000256" key="13">
    <source>
        <dbReference type="ARBA" id="ARBA00042316"/>
    </source>
</evidence>
<dbReference type="AlphaFoldDB" id="A0AAW1IW76"/>
<keyword evidence="6" id="KW-0053">Apoptosis</keyword>
<evidence type="ECO:0000256" key="10">
    <source>
        <dbReference type="ARBA" id="ARBA00023242"/>
    </source>
</evidence>
<evidence type="ECO:0000256" key="2">
    <source>
        <dbReference type="ARBA" id="ARBA00004496"/>
    </source>
</evidence>
<dbReference type="GO" id="GO:0043066">
    <property type="term" value="P:negative regulation of apoptotic process"/>
    <property type="evidence" value="ECO:0007669"/>
    <property type="project" value="TreeGrafter"/>
</dbReference>
<dbReference type="GO" id="GO:0061631">
    <property type="term" value="F:ubiquitin conjugating enzyme activity"/>
    <property type="evidence" value="ECO:0007669"/>
    <property type="project" value="UniProtKB-EC"/>
</dbReference>
<keyword evidence="10" id="KW-0539">Nucleus</keyword>
<evidence type="ECO:0000259" key="15">
    <source>
        <dbReference type="PROSITE" id="PS50127"/>
    </source>
</evidence>
<evidence type="ECO:0000256" key="11">
    <source>
        <dbReference type="ARBA" id="ARBA00039894"/>
    </source>
</evidence>
<dbReference type="EC" id="2.3.2.23" evidence="3"/>
<dbReference type="InterPro" id="IPR016135">
    <property type="entry name" value="UBQ-conjugating_enzyme/RWD"/>
</dbReference>
<dbReference type="EMBL" id="JASPKY010000527">
    <property type="protein sequence ID" value="KAK9693973.1"/>
    <property type="molecule type" value="Genomic_DNA"/>
</dbReference>
<dbReference type="Gene3D" id="3.10.110.10">
    <property type="entry name" value="Ubiquitin Conjugating Enzyme"/>
    <property type="match status" value="1"/>
</dbReference>
<dbReference type="GO" id="GO:0005524">
    <property type="term" value="F:ATP binding"/>
    <property type="evidence" value="ECO:0007669"/>
    <property type="project" value="UniProtKB-KW"/>
</dbReference>
<keyword evidence="17" id="KW-1185">Reference proteome</keyword>
<keyword evidence="7" id="KW-0547">Nucleotide-binding</keyword>
<evidence type="ECO:0000256" key="1">
    <source>
        <dbReference type="ARBA" id="ARBA00004123"/>
    </source>
</evidence>
<evidence type="ECO:0000256" key="3">
    <source>
        <dbReference type="ARBA" id="ARBA00012486"/>
    </source>
</evidence>
<evidence type="ECO:0000256" key="8">
    <source>
        <dbReference type="ARBA" id="ARBA00022786"/>
    </source>
</evidence>
<dbReference type="GO" id="GO:0004869">
    <property type="term" value="F:cysteine-type endopeptidase inhibitor activity"/>
    <property type="evidence" value="ECO:0007669"/>
    <property type="project" value="TreeGrafter"/>
</dbReference>
<dbReference type="SMART" id="SM00212">
    <property type="entry name" value="UBCc"/>
    <property type="match status" value="1"/>
</dbReference>
<gene>
    <name evidence="16" type="ORF">QE152_g33842</name>
</gene>
<dbReference type="PANTHER" id="PTHR46116">
    <property type="entry name" value="(E3-INDEPENDENT) E2 UBIQUITIN-CONJUGATING ENZYME"/>
    <property type="match status" value="1"/>
</dbReference>
<dbReference type="CDD" id="cd23809">
    <property type="entry name" value="UBCc_UBE2Z"/>
    <property type="match status" value="1"/>
</dbReference>
<sequence>MSLQIIINFTLTRIRANMSKGDENSYFYWDPLNDHEADSLTNTAMARIKKDLMTLYTDTPPGIFAVGDEKNLKFIYALIIGPMNTPYQGGFFYFVLKCPNDYPIQPPRMKLLTTDGGRVRFNPNLYETGKICVSILGTWTGPAWSPAQQISTWSPAQQISSLLLTIQSLLNEKPYYNEPGFDKEMVPGDSDRYNEIITYQTLRVAVCGMVENDCGLNIPESLQNIIKQSFLNFYEEYLLTIESKLHLSGTSVVDPFTSVAIKLDYAELRNRLVSIHSRLSASKSQEE</sequence>
<evidence type="ECO:0000256" key="9">
    <source>
        <dbReference type="ARBA" id="ARBA00022840"/>
    </source>
</evidence>
<name>A0AAW1IW76_POPJA</name>
<keyword evidence="4" id="KW-0963">Cytoplasm</keyword>
<dbReference type="SUPFAM" id="SSF54495">
    <property type="entry name" value="UBC-like"/>
    <property type="match status" value="1"/>
</dbReference>
<evidence type="ECO:0000256" key="6">
    <source>
        <dbReference type="ARBA" id="ARBA00022703"/>
    </source>
</evidence>
<dbReference type="PANTHER" id="PTHR46116:SF26">
    <property type="entry name" value="UBIQUITIN-CONJUGATING ENZYME E2 Z"/>
    <property type="match status" value="1"/>
</dbReference>
<keyword evidence="5" id="KW-0808">Transferase</keyword>
<dbReference type="GO" id="GO:0006915">
    <property type="term" value="P:apoptotic process"/>
    <property type="evidence" value="ECO:0007669"/>
    <property type="project" value="UniProtKB-KW"/>
</dbReference>